<evidence type="ECO:0000313" key="2">
    <source>
        <dbReference type="EMBL" id="AKH46338.1"/>
    </source>
</evidence>
<reference evidence="2" key="2">
    <citation type="submission" date="2015-03" db="EMBL/GenBank/DDBJ databases">
        <authorList>
            <person name="Chow C.-E.T."/>
            <person name="Winget D.M."/>
            <person name="White R.A.III."/>
            <person name="Hallam S.J."/>
            <person name="Suttle C.A."/>
        </authorList>
    </citation>
    <scope>NUCLEOTIDE SEQUENCE</scope>
    <source>
        <strain evidence="2">Anoxic3_6</strain>
    </source>
</reference>
<feature type="transmembrane region" description="Helical" evidence="1">
    <location>
        <begin position="52"/>
        <end position="72"/>
    </location>
</feature>
<keyword evidence="1" id="KW-0812">Transmembrane</keyword>
<reference evidence="2" key="1">
    <citation type="journal article" date="2015" name="Front. Microbiol.">
        <title>Combining genomic sequencing methods to explore viral diversity and reveal potential virus-host interactions.</title>
        <authorList>
            <person name="Chow C.E."/>
            <person name="Winget D.M."/>
            <person name="White R.A.III."/>
            <person name="Hallam S.J."/>
            <person name="Suttle C.A."/>
        </authorList>
    </citation>
    <scope>NUCLEOTIDE SEQUENCE</scope>
    <source>
        <strain evidence="2">Anoxic3_6</strain>
    </source>
</reference>
<organism evidence="2">
    <name type="scientific">uncultured marine virus</name>
    <dbReference type="NCBI Taxonomy" id="186617"/>
    <lineage>
        <taxon>Viruses</taxon>
        <taxon>environmental samples</taxon>
    </lineage>
</organism>
<keyword evidence="1" id="KW-0472">Membrane</keyword>
<keyword evidence="1" id="KW-1133">Transmembrane helix</keyword>
<protein>
    <submittedName>
        <fullName evidence="2">Uncharacterized protein</fullName>
    </submittedName>
</protein>
<evidence type="ECO:0000256" key="1">
    <source>
        <dbReference type="SAM" id="Phobius"/>
    </source>
</evidence>
<name>A0A0F7L4C0_9VIRU</name>
<proteinExistence type="predicted"/>
<sequence length="76" mass="9065">MWSGKDRYLYVLFHALIQLYSHFFSRHISLQIRIHLNNETSSLRLPDLNGGIAYKLCVKILCLHSLFILSFFRFTF</sequence>
<accession>A0A0F7L4C0</accession>
<dbReference type="EMBL" id="KR029581">
    <property type="protein sequence ID" value="AKH46338.1"/>
    <property type="molecule type" value="Genomic_DNA"/>
</dbReference>